<dbReference type="Gene3D" id="1.10.10.10">
    <property type="entry name" value="Winged helix-like DNA-binding domain superfamily/Winged helix DNA-binding domain"/>
    <property type="match status" value="2"/>
</dbReference>
<comment type="similarity">
    <text evidence="1">Belongs to the initiator RepB protein family.</text>
</comment>
<dbReference type="RefSeq" id="WP_051543377.1">
    <property type="nucleotide sequence ID" value="NZ_JAYMYJ010000138.1"/>
</dbReference>
<evidence type="ECO:0000313" key="3">
    <source>
        <dbReference type="EMBL" id="MEB4592567.1"/>
    </source>
</evidence>
<dbReference type="Pfam" id="PF21205">
    <property type="entry name" value="Rep3_C"/>
    <property type="match status" value="1"/>
</dbReference>
<keyword evidence="4" id="KW-1185">Reference proteome</keyword>
<feature type="domain" description="Initiator Rep protein WH1" evidence="2">
    <location>
        <begin position="89"/>
        <end position="232"/>
    </location>
</feature>
<accession>A0ABU6D2I4</accession>
<evidence type="ECO:0000313" key="4">
    <source>
        <dbReference type="Proteomes" id="UP001308005"/>
    </source>
</evidence>
<dbReference type="InterPro" id="IPR036390">
    <property type="entry name" value="WH_DNA-bd_sf"/>
</dbReference>
<evidence type="ECO:0000256" key="1">
    <source>
        <dbReference type="ARBA" id="ARBA00038283"/>
    </source>
</evidence>
<comment type="caution">
    <text evidence="3">The sequence shown here is derived from an EMBL/GenBank/DDBJ whole genome shotgun (WGS) entry which is preliminary data.</text>
</comment>
<evidence type="ECO:0000259" key="2">
    <source>
        <dbReference type="Pfam" id="PF01051"/>
    </source>
</evidence>
<proteinExistence type="inferred from homology"/>
<reference evidence="4" key="1">
    <citation type="submission" date="2023-07" db="EMBL/GenBank/DDBJ databases">
        <title>The carbon used by Thiothrix.</title>
        <authorList>
            <person name="Chen L."/>
        </authorList>
    </citation>
    <scope>NUCLEOTIDE SEQUENCE [LARGE SCALE GENOMIC DNA]</scope>
</reference>
<dbReference type="InterPro" id="IPR036388">
    <property type="entry name" value="WH-like_DNA-bd_sf"/>
</dbReference>
<dbReference type="SUPFAM" id="SSF46785">
    <property type="entry name" value="Winged helix' DNA-binding domain"/>
    <property type="match status" value="2"/>
</dbReference>
<protein>
    <submittedName>
        <fullName evidence="3">Replication initiation protein</fullName>
    </submittedName>
</protein>
<sequence length="326" mass="37283">MLSLGYNGYLLQIPAVRATDSGFNATDSEFVLQIPAVRATDSDNPHFINKIPTELSTDFCAILLLLLQMFVVVAASEGLQHVDDITNWKVTKSNELVKAGYTLSLNEQRLILFCIAQIDSRKPFSRIKAVTAAAFAAAYTLETRHAYEALEDATERLWNREVKTRFEDGRVEKVRWVSKATYDRGNGRVTVNFSPEILPFLTLLNERFTSYDLRYISHLTSTYAIRVYEYLKQYVKLRSSIRVTLVDFKEMLELSDSYMRFANFKARILVPAVEQINSHTDLRVSWVAIREQRSVVAIDFRFTKASQQEELPLLPVVEDLDESEAA</sequence>
<dbReference type="InterPro" id="IPR000525">
    <property type="entry name" value="Initiator_Rep_WH1"/>
</dbReference>
<organism evidence="3 4">
    <name type="scientific">Candidatus Thiothrix phosphatis</name>
    <dbReference type="NCBI Taxonomy" id="3112415"/>
    <lineage>
        <taxon>Bacteria</taxon>
        <taxon>Pseudomonadati</taxon>
        <taxon>Pseudomonadota</taxon>
        <taxon>Gammaproteobacteria</taxon>
        <taxon>Thiotrichales</taxon>
        <taxon>Thiotrichaceae</taxon>
        <taxon>Thiothrix</taxon>
    </lineage>
</organism>
<reference evidence="3 4" key="2">
    <citation type="submission" date="2024-01" db="EMBL/GenBank/DDBJ databases">
        <authorList>
            <person name="Xie X."/>
        </authorList>
    </citation>
    <scope>NUCLEOTIDE SEQUENCE [LARGE SCALE GENOMIC DNA]</scope>
    <source>
        <strain evidence="3">SCUT-1</strain>
    </source>
</reference>
<dbReference type="EMBL" id="JAYMYJ010000138">
    <property type="protein sequence ID" value="MEB4592567.1"/>
    <property type="molecule type" value="Genomic_DNA"/>
</dbReference>
<dbReference type="Pfam" id="PF01051">
    <property type="entry name" value="Rep3_N"/>
    <property type="match status" value="1"/>
</dbReference>
<gene>
    <name evidence="3" type="ORF">VSS37_16395</name>
</gene>
<name>A0ABU6D2I4_9GAMM</name>
<dbReference type="Proteomes" id="UP001308005">
    <property type="component" value="Unassembled WGS sequence"/>
</dbReference>